<dbReference type="InterPro" id="IPR041301">
    <property type="entry name" value="PBECR3"/>
</dbReference>
<proteinExistence type="predicted"/>
<comment type="caution">
    <text evidence="2">The sequence shown here is derived from an EMBL/GenBank/DDBJ whole genome shotgun (WGS) entry which is preliminary data.</text>
</comment>
<dbReference type="EMBL" id="JAYFUM010000001">
    <property type="protein sequence ID" value="MEA5137557.1"/>
    <property type="molecule type" value="Genomic_DNA"/>
</dbReference>
<protein>
    <recommendedName>
        <fullName evidence="1">Phage-Barnase-EndoU-ColicinE5/D-RelE like nuclease 3 domain-containing protein</fullName>
    </recommendedName>
</protein>
<evidence type="ECO:0000313" key="3">
    <source>
        <dbReference type="Proteomes" id="UP001302949"/>
    </source>
</evidence>
<evidence type="ECO:0000313" key="2">
    <source>
        <dbReference type="EMBL" id="MEA5137557.1"/>
    </source>
</evidence>
<reference evidence="2 3" key="1">
    <citation type="submission" date="2023-12" db="EMBL/GenBank/DDBJ databases">
        <title>Novel species of the genus Arcicella isolated from rivers.</title>
        <authorList>
            <person name="Lu H."/>
        </authorList>
    </citation>
    <scope>NUCLEOTIDE SEQUENCE [LARGE SCALE GENOMIC DNA]</scope>
    <source>
        <strain evidence="2 3">KCTC 23307</strain>
    </source>
</reference>
<organism evidence="2 3">
    <name type="scientific">Arcicella rigui</name>
    <dbReference type="NCBI Taxonomy" id="797020"/>
    <lineage>
        <taxon>Bacteria</taxon>
        <taxon>Pseudomonadati</taxon>
        <taxon>Bacteroidota</taxon>
        <taxon>Cytophagia</taxon>
        <taxon>Cytophagales</taxon>
        <taxon>Flectobacillaceae</taxon>
        <taxon>Arcicella</taxon>
    </lineage>
</organism>
<gene>
    <name evidence="2" type="ORF">VB248_00350</name>
</gene>
<accession>A0ABU5Q4Q8</accession>
<feature type="domain" description="Phage-Barnase-EndoU-ColicinE5/D-RelE like nuclease 3" evidence="1">
    <location>
        <begin position="34"/>
        <end position="140"/>
    </location>
</feature>
<dbReference type="Pfam" id="PF18812">
    <property type="entry name" value="PBECR3"/>
    <property type="match status" value="1"/>
</dbReference>
<sequence>MDLNEILTLAKTDTENKNKVLIIGEISPELSVLLTNQSGIELRNYRFSIDVYAVKHIIKNHGIPEIETPKGQVAITDEDFTLIPEILENPDVVFYDGKNKLGKDVFQFQKIIGDKYVIIKEVRTGKKQLALNSMRIIKKNHHS</sequence>
<evidence type="ECO:0000259" key="1">
    <source>
        <dbReference type="Pfam" id="PF18812"/>
    </source>
</evidence>
<dbReference type="Proteomes" id="UP001302949">
    <property type="component" value="Unassembled WGS sequence"/>
</dbReference>
<dbReference type="RefSeq" id="WP_323294743.1">
    <property type="nucleotide sequence ID" value="NZ_JAYFUM010000001.1"/>
</dbReference>
<name>A0ABU5Q4Q8_9BACT</name>
<keyword evidence="3" id="KW-1185">Reference proteome</keyword>